<evidence type="ECO:0000313" key="10">
    <source>
        <dbReference type="EMBL" id="TPX36757.1"/>
    </source>
</evidence>
<dbReference type="PANTHER" id="PTHR19818:SF139">
    <property type="entry name" value="PAIR-RULE PROTEIN ODD-PAIRED"/>
    <property type="match status" value="1"/>
</dbReference>
<name>A0A507C6T4_9FUNG</name>
<dbReference type="EMBL" id="QEAO01000004">
    <property type="protein sequence ID" value="TPX36757.1"/>
    <property type="molecule type" value="Genomic_DNA"/>
</dbReference>
<sequence length="385" mass="42277">MKANTASPRLGFEKLALTESSQTAHSSISMMMQGTLDSTHLPSFSFTLPPPLLDHNQMPIRSMATSAPLPSLFTSSSQILPHLSFLSDDSFSEQHLHPNSLVLSLSPQRTKRRTSIQLIPCEIPGCTKTFNQIQHLKIHLRKHTGDKPYICSYGCNKSFSQLGNLKTHERAHTGEKPFKMGNMKTHELLHLGLRPFTCEVPDCGKTFTQLGNLKSHQIKVHSGPATTAEASEDEETPDTKPVTVVRRPSKRNLSRTPRLQSATPPSPAGLSPYSTSAVDYLAAAARMIENATKSDTDELIDIENVSDDEEEVDIEGGTFDEVVHSSSSGSGSEETARVEGAYYDDGEEGDSDELTFEMDVDVEEHVLLQKMKQVIARSSQGLESV</sequence>
<keyword evidence="3 7" id="KW-0863">Zinc-finger</keyword>
<organism evidence="10 11">
    <name type="scientific">Synchytrium microbalum</name>
    <dbReference type="NCBI Taxonomy" id="1806994"/>
    <lineage>
        <taxon>Eukaryota</taxon>
        <taxon>Fungi</taxon>
        <taxon>Fungi incertae sedis</taxon>
        <taxon>Chytridiomycota</taxon>
        <taxon>Chytridiomycota incertae sedis</taxon>
        <taxon>Chytridiomycetes</taxon>
        <taxon>Synchytriales</taxon>
        <taxon>Synchytriaceae</taxon>
        <taxon>Synchytrium</taxon>
    </lineage>
</organism>
<dbReference type="GO" id="GO:0008270">
    <property type="term" value="F:zinc ion binding"/>
    <property type="evidence" value="ECO:0007669"/>
    <property type="project" value="UniProtKB-KW"/>
</dbReference>
<dbReference type="PANTHER" id="PTHR19818">
    <property type="entry name" value="ZINC FINGER PROTEIN ZIC AND GLI"/>
    <property type="match status" value="1"/>
</dbReference>
<keyword evidence="5" id="KW-0805">Transcription regulation</keyword>
<dbReference type="InterPro" id="IPR050329">
    <property type="entry name" value="GLI_C2H2-zinc-finger"/>
</dbReference>
<gene>
    <name evidence="10" type="ORF">SmJEL517_g01129</name>
</gene>
<dbReference type="GO" id="GO:0000981">
    <property type="term" value="F:DNA-binding transcription factor activity, RNA polymerase II-specific"/>
    <property type="evidence" value="ECO:0007669"/>
    <property type="project" value="TreeGrafter"/>
</dbReference>
<keyword evidence="6" id="KW-0804">Transcription</keyword>
<evidence type="ECO:0000259" key="9">
    <source>
        <dbReference type="PROSITE" id="PS50157"/>
    </source>
</evidence>
<dbReference type="FunFam" id="3.30.160.60:FF:000446">
    <property type="entry name" value="Zinc finger protein"/>
    <property type="match status" value="1"/>
</dbReference>
<dbReference type="GO" id="GO:0000978">
    <property type="term" value="F:RNA polymerase II cis-regulatory region sequence-specific DNA binding"/>
    <property type="evidence" value="ECO:0007669"/>
    <property type="project" value="TreeGrafter"/>
</dbReference>
<feature type="domain" description="C2H2-type" evidence="9">
    <location>
        <begin position="149"/>
        <end position="177"/>
    </location>
</feature>
<feature type="compositionally biased region" description="Acidic residues" evidence="8">
    <location>
        <begin position="342"/>
        <end position="351"/>
    </location>
</feature>
<dbReference type="GO" id="GO:0045944">
    <property type="term" value="P:positive regulation of transcription by RNA polymerase II"/>
    <property type="evidence" value="ECO:0007669"/>
    <property type="project" value="UniProtKB-ARBA"/>
</dbReference>
<keyword evidence="1" id="KW-0479">Metal-binding</keyword>
<dbReference type="InterPro" id="IPR013087">
    <property type="entry name" value="Znf_C2H2_type"/>
</dbReference>
<dbReference type="RefSeq" id="XP_031026971.1">
    <property type="nucleotide sequence ID" value="XM_031167057.1"/>
</dbReference>
<evidence type="ECO:0000313" key="11">
    <source>
        <dbReference type="Proteomes" id="UP000319731"/>
    </source>
</evidence>
<dbReference type="AlphaFoldDB" id="A0A507C6T4"/>
<reference evidence="10 11" key="1">
    <citation type="journal article" date="2019" name="Sci. Rep.">
        <title>Comparative genomics of chytrid fungi reveal insights into the obligate biotrophic and pathogenic lifestyle of Synchytrium endobioticum.</title>
        <authorList>
            <person name="van de Vossenberg B.T.L.H."/>
            <person name="Warris S."/>
            <person name="Nguyen H.D.T."/>
            <person name="van Gent-Pelzer M.P.E."/>
            <person name="Joly D.L."/>
            <person name="van de Geest H.C."/>
            <person name="Bonants P.J.M."/>
            <person name="Smith D.S."/>
            <person name="Levesque C.A."/>
            <person name="van der Lee T.A.J."/>
        </authorList>
    </citation>
    <scope>NUCLEOTIDE SEQUENCE [LARGE SCALE GENOMIC DNA]</scope>
    <source>
        <strain evidence="10 11">JEL517</strain>
    </source>
</reference>
<feature type="region of interest" description="Disordered" evidence="8">
    <location>
        <begin position="321"/>
        <end position="351"/>
    </location>
</feature>
<dbReference type="PROSITE" id="PS50157">
    <property type="entry name" value="ZINC_FINGER_C2H2_2"/>
    <property type="match status" value="3"/>
</dbReference>
<dbReference type="OrthoDB" id="6077919at2759"/>
<dbReference type="SUPFAM" id="SSF57667">
    <property type="entry name" value="beta-beta-alpha zinc fingers"/>
    <property type="match status" value="2"/>
</dbReference>
<dbReference type="Pfam" id="PF00096">
    <property type="entry name" value="zf-C2H2"/>
    <property type="match status" value="3"/>
</dbReference>
<keyword evidence="4" id="KW-0862">Zinc</keyword>
<keyword evidence="2" id="KW-0677">Repeat</keyword>
<proteinExistence type="predicted"/>
<evidence type="ECO:0000256" key="1">
    <source>
        <dbReference type="ARBA" id="ARBA00022723"/>
    </source>
</evidence>
<accession>A0A507C6T4</accession>
<protein>
    <recommendedName>
        <fullName evidence="9">C2H2-type domain-containing protein</fullName>
    </recommendedName>
</protein>
<dbReference type="GeneID" id="42002354"/>
<evidence type="ECO:0000256" key="7">
    <source>
        <dbReference type="PROSITE-ProRule" id="PRU00042"/>
    </source>
</evidence>
<dbReference type="FunFam" id="3.30.160.60:FF:000032">
    <property type="entry name" value="Krueppel-like factor 4"/>
    <property type="match status" value="1"/>
</dbReference>
<dbReference type="InterPro" id="IPR036236">
    <property type="entry name" value="Znf_C2H2_sf"/>
</dbReference>
<dbReference type="STRING" id="1806994.A0A507C6T4"/>
<feature type="compositionally biased region" description="Polar residues" evidence="8">
    <location>
        <begin position="254"/>
        <end position="263"/>
    </location>
</feature>
<comment type="caution">
    <text evidence="10">The sequence shown here is derived from an EMBL/GenBank/DDBJ whole genome shotgun (WGS) entry which is preliminary data.</text>
</comment>
<evidence type="ECO:0000256" key="6">
    <source>
        <dbReference type="ARBA" id="ARBA00023163"/>
    </source>
</evidence>
<evidence type="ECO:0000256" key="2">
    <source>
        <dbReference type="ARBA" id="ARBA00022737"/>
    </source>
</evidence>
<dbReference type="GO" id="GO:0005634">
    <property type="term" value="C:nucleus"/>
    <property type="evidence" value="ECO:0007669"/>
    <property type="project" value="UniProtKB-ARBA"/>
</dbReference>
<evidence type="ECO:0000256" key="4">
    <source>
        <dbReference type="ARBA" id="ARBA00022833"/>
    </source>
</evidence>
<dbReference type="PROSITE" id="PS00028">
    <property type="entry name" value="ZINC_FINGER_C2H2_1"/>
    <property type="match status" value="3"/>
</dbReference>
<evidence type="ECO:0000256" key="3">
    <source>
        <dbReference type="ARBA" id="ARBA00022771"/>
    </source>
</evidence>
<evidence type="ECO:0000256" key="8">
    <source>
        <dbReference type="SAM" id="MobiDB-lite"/>
    </source>
</evidence>
<dbReference type="SMART" id="SM00355">
    <property type="entry name" value="ZnF_C2H2"/>
    <property type="match status" value="3"/>
</dbReference>
<feature type="domain" description="C2H2-type" evidence="9">
    <location>
        <begin position="119"/>
        <end position="148"/>
    </location>
</feature>
<keyword evidence="11" id="KW-1185">Reference proteome</keyword>
<feature type="region of interest" description="Disordered" evidence="8">
    <location>
        <begin position="221"/>
        <end position="273"/>
    </location>
</feature>
<evidence type="ECO:0000256" key="5">
    <source>
        <dbReference type="ARBA" id="ARBA00023015"/>
    </source>
</evidence>
<dbReference type="Gene3D" id="3.30.160.60">
    <property type="entry name" value="Classic Zinc Finger"/>
    <property type="match status" value="3"/>
</dbReference>
<dbReference type="Proteomes" id="UP000319731">
    <property type="component" value="Unassembled WGS sequence"/>
</dbReference>
<feature type="domain" description="C2H2-type" evidence="9">
    <location>
        <begin position="196"/>
        <end position="226"/>
    </location>
</feature>